<evidence type="ECO:0000256" key="2">
    <source>
        <dbReference type="ARBA" id="ARBA00022737"/>
    </source>
</evidence>
<dbReference type="Proteomes" id="UP001152885">
    <property type="component" value="Unassembled WGS sequence"/>
</dbReference>
<evidence type="ECO:0008006" key="6">
    <source>
        <dbReference type="Google" id="ProtNLM"/>
    </source>
</evidence>
<dbReference type="GO" id="GO:0051015">
    <property type="term" value="F:actin filament binding"/>
    <property type="evidence" value="ECO:0007669"/>
    <property type="project" value="TreeGrafter"/>
</dbReference>
<dbReference type="GO" id="GO:0030864">
    <property type="term" value="C:cortical actin cytoskeleton"/>
    <property type="evidence" value="ECO:0007669"/>
    <property type="project" value="TreeGrafter"/>
</dbReference>
<name>A0A9W4TRH2_9ASCO</name>
<feature type="repeat" description="WD" evidence="3">
    <location>
        <begin position="586"/>
        <end position="601"/>
    </location>
</feature>
<dbReference type="InterPro" id="IPR001680">
    <property type="entry name" value="WD40_rpt"/>
</dbReference>
<evidence type="ECO:0000256" key="1">
    <source>
        <dbReference type="ARBA" id="ARBA00022574"/>
    </source>
</evidence>
<keyword evidence="2" id="KW-0677">Repeat</keyword>
<protein>
    <recommendedName>
        <fullName evidence="6">Actin-interacting protein 1</fullName>
    </recommendedName>
</protein>
<dbReference type="PANTHER" id="PTHR19856:SF0">
    <property type="entry name" value="WD REPEAT-CONTAINING PROTEIN 1"/>
    <property type="match status" value="1"/>
</dbReference>
<dbReference type="AlphaFoldDB" id="A0A9W4TRH2"/>
<dbReference type="Gene3D" id="2.130.10.10">
    <property type="entry name" value="YVTN repeat-like/Quinoprotein amine dehydrogenase"/>
    <property type="match status" value="2"/>
</dbReference>
<feature type="repeat" description="WD" evidence="3">
    <location>
        <begin position="322"/>
        <end position="361"/>
    </location>
</feature>
<comment type="caution">
    <text evidence="4">The sequence shown here is derived from an EMBL/GenBank/DDBJ whole genome shotgun (WGS) entry which is preliminary data.</text>
</comment>
<dbReference type="OrthoDB" id="2306at2759"/>
<dbReference type="PROSITE" id="PS50082">
    <property type="entry name" value="WD_REPEATS_2"/>
    <property type="match status" value="5"/>
</dbReference>
<dbReference type="EMBL" id="CANTUO010000001">
    <property type="protein sequence ID" value="CAI5756026.1"/>
    <property type="molecule type" value="Genomic_DNA"/>
</dbReference>
<reference evidence="4" key="1">
    <citation type="submission" date="2022-12" db="EMBL/GenBank/DDBJ databases">
        <authorList>
            <person name="Brejova B."/>
        </authorList>
    </citation>
    <scope>NUCLEOTIDE SEQUENCE</scope>
</reference>
<evidence type="ECO:0000313" key="5">
    <source>
        <dbReference type="Proteomes" id="UP001152885"/>
    </source>
</evidence>
<dbReference type="GO" id="GO:0030042">
    <property type="term" value="P:actin filament depolymerization"/>
    <property type="evidence" value="ECO:0007669"/>
    <property type="project" value="TreeGrafter"/>
</dbReference>
<dbReference type="Pfam" id="PF00400">
    <property type="entry name" value="WD40"/>
    <property type="match status" value="5"/>
</dbReference>
<feature type="repeat" description="WD" evidence="3">
    <location>
        <begin position="194"/>
        <end position="235"/>
    </location>
</feature>
<dbReference type="PANTHER" id="PTHR19856">
    <property type="entry name" value="WD-REPEATCONTAINING PROTEIN WDR1"/>
    <property type="match status" value="1"/>
</dbReference>
<keyword evidence="5" id="KW-1185">Reference proteome</keyword>
<dbReference type="PROSITE" id="PS50294">
    <property type="entry name" value="WD_REPEATS_REGION"/>
    <property type="match status" value="3"/>
</dbReference>
<dbReference type="FunFam" id="2.130.10.10:FF:000102">
    <property type="entry name" value="Actin-interacting protein 1"/>
    <property type="match status" value="1"/>
</dbReference>
<dbReference type="PRINTS" id="PR00320">
    <property type="entry name" value="GPROTEINBRPT"/>
</dbReference>
<dbReference type="SUPFAM" id="SSF50978">
    <property type="entry name" value="WD40 repeat-like"/>
    <property type="match status" value="3"/>
</dbReference>
<feature type="repeat" description="WD" evidence="3">
    <location>
        <begin position="237"/>
        <end position="278"/>
    </location>
</feature>
<dbReference type="InterPro" id="IPR020472">
    <property type="entry name" value="WD40_PAC1"/>
</dbReference>
<evidence type="ECO:0000313" key="4">
    <source>
        <dbReference type="EMBL" id="CAI5756026.1"/>
    </source>
</evidence>
<keyword evidence="1 3" id="KW-0853">WD repeat</keyword>
<accession>A0A9W4TRH2</accession>
<sequence length="601" mass="66972">MSINPTAIAVPQPSTTRGISTHLSLDALNQRLAYCNGKSIIIRPIDFNSNQPVIVFNKHLFTTTAVKFSPSGYYIASGDESGNVKIWDVSPTTNTIFDQPIIKSEFQIISGPIKSIAWDNDSQRIIAVGDGKEKFGHAFSWDTGNSIGDIQGHSSSINSVDIKLQRPIRAATVSDDYAMIFYTGPPFKFDKSLRGNHSNIIRDVKFSPNGEYLVSVGSDRIICLYNGKTGEFIKKNENSHDGGIFAVSWTTDSEYFITASADNTLKKWSINGENVKTIKVSETISPLNQQVGLALAKDFIISLSVNGSLNYFNYDGELVKIVSGHQSSITKIEINNNKLISGDSNGKLYEWEIKDEKLNSIPILKGEHKNYISDILTIGYITYTIGWDDVLKSWKNNELIQSITLNAQPKQIISYEDKLIILFESKIELYSNDLKLLTDYKFPFSSTNIALLNNSLLITNNSQNTIEEFKIVENEITFTKSFPKMRSPPTLIRVSPNMEYFAVGDSTGKYTLYNQNGDVITTRWAFHTSKIFDAKWAKDSKYLISGGLDDGLFLYSVDKPSKVVKFPLAHSGTGISGIEWIGDNKFITSGLDGTIRTWELA</sequence>
<proteinExistence type="predicted"/>
<feature type="repeat" description="WD" evidence="3">
    <location>
        <begin position="56"/>
        <end position="90"/>
    </location>
</feature>
<dbReference type="InterPro" id="IPR036322">
    <property type="entry name" value="WD40_repeat_dom_sf"/>
</dbReference>
<gene>
    <name evidence="4" type="ORF">CANVERA_P0544</name>
</gene>
<organism evidence="4 5">
    <name type="scientific">Candida verbasci</name>
    <dbReference type="NCBI Taxonomy" id="1227364"/>
    <lineage>
        <taxon>Eukaryota</taxon>
        <taxon>Fungi</taxon>
        <taxon>Dikarya</taxon>
        <taxon>Ascomycota</taxon>
        <taxon>Saccharomycotina</taxon>
        <taxon>Pichiomycetes</taxon>
        <taxon>Debaryomycetaceae</taxon>
        <taxon>Candida/Lodderomyces clade</taxon>
        <taxon>Candida</taxon>
    </lineage>
</organism>
<evidence type="ECO:0000256" key="3">
    <source>
        <dbReference type="PROSITE-ProRule" id="PRU00221"/>
    </source>
</evidence>
<dbReference type="SMART" id="SM00320">
    <property type="entry name" value="WD40"/>
    <property type="match status" value="9"/>
</dbReference>
<dbReference type="InterPro" id="IPR015943">
    <property type="entry name" value="WD40/YVTN_repeat-like_dom_sf"/>
</dbReference>